<dbReference type="EMBL" id="JANTQA010000070">
    <property type="protein sequence ID" value="KAJ3426365.1"/>
    <property type="molecule type" value="Genomic_DNA"/>
</dbReference>
<evidence type="ECO:0000313" key="7">
    <source>
        <dbReference type="EMBL" id="KAJ3426365.1"/>
    </source>
</evidence>
<dbReference type="Proteomes" id="UP001146793">
    <property type="component" value="Unassembled WGS sequence"/>
</dbReference>
<name>A0AAV7YBV0_9EUKA</name>
<feature type="region of interest" description="Disordered" evidence="5">
    <location>
        <begin position="611"/>
        <end position="670"/>
    </location>
</feature>
<dbReference type="Pfam" id="PF00069">
    <property type="entry name" value="Pkinase"/>
    <property type="match status" value="1"/>
</dbReference>
<reference evidence="7" key="1">
    <citation type="submission" date="2022-08" db="EMBL/GenBank/DDBJ databases">
        <title>Novel sulphate-reducing endosymbionts in the free-living metamonad Anaeramoeba.</title>
        <authorList>
            <person name="Jerlstrom-Hultqvist J."/>
            <person name="Cepicka I."/>
            <person name="Gallot-Lavallee L."/>
            <person name="Salas-Leiva D."/>
            <person name="Curtis B.A."/>
            <person name="Zahonova K."/>
            <person name="Pipaliya S."/>
            <person name="Dacks J."/>
            <person name="Roger A.J."/>
        </authorList>
    </citation>
    <scope>NUCLEOTIDE SEQUENCE</scope>
    <source>
        <strain evidence="7">Busselton2</strain>
    </source>
</reference>
<protein>
    <recommendedName>
        <fullName evidence="1">non-specific serine/threonine protein kinase</fullName>
        <ecNumber evidence="1">2.7.11.1</ecNumber>
    </recommendedName>
</protein>
<gene>
    <name evidence="7" type="ORF">M0812_28819</name>
</gene>
<sequence>MEQRRKPKKTAVGGIRSLIQCLRYIIFLEMGNLNNKNLLKFKEEETNETNPEQHFLVSGVFLVKKKIGSGSFGRIHRCVKISNNEVFAVKFETERQVGQLEYENKIYQFLKGHVGISNIQNFGKDKYEHFLIMDYLGPNLESLFKYCGRKFSLKTVLMIADQILCRLQLVHTKSFVYRDIKPENFVIGRGENKNQIHIIDFGLSKLYREFWTHKLNKYRNKRDLVGTVRYSSVNTHLGIEQSRRDDLESLGYMLIYFLKGRLPWQGIVASNKKKRNKKICDKKIVTPLSVLCEGLPVEFQQYIEYCKNLSFEGEPNYSFLRKKFRQLFLLNGYVYDYQYDWKIKHDKESQMRQDMPTDQEFFNGKQVNVDINQTKIISNQRKERKKTTHNYKNLNTKSNKRHYNNTNQEKQKSKTKSKTKSNKKNKNKKNNNKKKIRGIVLIEETESESESTLENELEMEKKRKKEKERKKNKQKSKKLKEMNERIEFYNKKQNKKFKLKIENYLLRKQKTPKMDELKKETLSHFFLRIGEKYSLKRREMYKDIKNVEEILKNNTGFKDYRIPELINSLKLELNGSLTFNSFLFLENDLLNLLYIVNEKKKELELNYNSKNLKYNNNNDDDDDEEEDDDDESDNDDDDEMMITTRNDFDGKKKKKEKKKNKKKKKKLTRKEKRKFKKIWLFERLEKKKILLDEKYNILEKALQIRAIREDDFIFDLYQKISPLSTKNLSYKKLDNMCNKIEKILVLSKEKID</sequence>
<proteinExistence type="predicted"/>
<dbReference type="InterPro" id="IPR017441">
    <property type="entry name" value="Protein_kinase_ATP_BS"/>
</dbReference>
<dbReference type="PROSITE" id="PS50011">
    <property type="entry name" value="PROTEIN_KINASE_DOM"/>
    <property type="match status" value="1"/>
</dbReference>
<keyword evidence="7" id="KW-0808">Transferase</keyword>
<feature type="binding site" evidence="4">
    <location>
        <position position="90"/>
    </location>
    <ligand>
        <name>ATP</name>
        <dbReference type="ChEBI" id="CHEBI:30616"/>
    </ligand>
</feature>
<dbReference type="InterPro" id="IPR008271">
    <property type="entry name" value="Ser/Thr_kinase_AS"/>
</dbReference>
<evidence type="ECO:0000313" key="8">
    <source>
        <dbReference type="Proteomes" id="UP001146793"/>
    </source>
</evidence>
<evidence type="ECO:0000259" key="6">
    <source>
        <dbReference type="PROSITE" id="PS50011"/>
    </source>
</evidence>
<dbReference type="InterPro" id="IPR050235">
    <property type="entry name" value="CK1_Ser-Thr_kinase"/>
</dbReference>
<dbReference type="SMART" id="SM00220">
    <property type="entry name" value="S_TKc"/>
    <property type="match status" value="1"/>
</dbReference>
<dbReference type="SUPFAM" id="SSF56112">
    <property type="entry name" value="Protein kinase-like (PK-like)"/>
    <property type="match status" value="1"/>
</dbReference>
<keyword evidence="2 4" id="KW-0547">Nucleotide-binding</keyword>
<dbReference type="InterPro" id="IPR000719">
    <property type="entry name" value="Prot_kinase_dom"/>
</dbReference>
<evidence type="ECO:0000256" key="4">
    <source>
        <dbReference type="PROSITE-ProRule" id="PRU10141"/>
    </source>
</evidence>
<feature type="region of interest" description="Disordered" evidence="5">
    <location>
        <begin position="451"/>
        <end position="479"/>
    </location>
</feature>
<dbReference type="AlphaFoldDB" id="A0AAV7YBV0"/>
<dbReference type="GO" id="GO:0005524">
    <property type="term" value="F:ATP binding"/>
    <property type="evidence" value="ECO:0007669"/>
    <property type="project" value="UniProtKB-UniRule"/>
</dbReference>
<feature type="compositionally biased region" description="Basic residues" evidence="5">
    <location>
        <begin position="462"/>
        <end position="478"/>
    </location>
</feature>
<evidence type="ECO:0000256" key="5">
    <source>
        <dbReference type="SAM" id="MobiDB-lite"/>
    </source>
</evidence>
<dbReference type="Gene3D" id="1.10.510.10">
    <property type="entry name" value="Transferase(Phosphotransferase) domain 1"/>
    <property type="match status" value="1"/>
</dbReference>
<organism evidence="7 8">
    <name type="scientific">Anaeramoeba flamelloides</name>
    <dbReference type="NCBI Taxonomy" id="1746091"/>
    <lineage>
        <taxon>Eukaryota</taxon>
        <taxon>Metamonada</taxon>
        <taxon>Anaeramoebidae</taxon>
        <taxon>Anaeramoeba</taxon>
    </lineage>
</organism>
<feature type="compositionally biased region" description="Basic residues" evidence="5">
    <location>
        <begin position="651"/>
        <end position="670"/>
    </location>
</feature>
<feature type="region of interest" description="Disordered" evidence="5">
    <location>
        <begin position="372"/>
        <end position="438"/>
    </location>
</feature>
<evidence type="ECO:0000256" key="2">
    <source>
        <dbReference type="ARBA" id="ARBA00022741"/>
    </source>
</evidence>
<dbReference type="PROSITE" id="PS00107">
    <property type="entry name" value="PROTEIN_KINASE_ATP"/>
    <property type="match status" value="1"/>
</dbReference>
<keyword evidence="3 4" id="KW-0067">ATP-binding</keyword>
<evidence type="ECO:0000256" key="1">
    <source>
        <dbReference type="ARBA" id="ARBA00012513"/>
    </source>
</evidence>
<dbReference type="GO" id="GO:0004674">
    <property type="term" value="F:protein serine/threonine kinase activity"/>
    <property type="evidence" value="ECO:0007669"/>
    <property type="project" value="UniProtKB-EC"/>
</dbReference>
<comment type="caution">
    <text evidence="7">The sequence shown here is derived from an EMBL/GenBank/DDBJ whole genome shotgun (WGS) entry which is preliminary data.</text>
</comment>
<evidence type="ECO:0000256" key="3">
    <source>
        <dbReference type="ARBA" id="ARBA00022840"/>
    </source>
</evidence>
<dbReference type="EC" id="2.7.11.1" evidence="1"/>
<accession>A0AAV7YBV0</accession>
<dbReference type="InterPro" id="IPR011009">
    <property type="entry name" value="Kinase-like_dom_sf"/>
</dbReference>
<keyword evidence="7" id="KW-0418">Kinase</keyword>
<dbReference type="PROSITE" id="PS00108">
    <property type="entry name" value="PROTEIN_KINASE_ST"/>
    <property type="match status" value="1"/>
</dbReference>
<feature type="domain" description="Protein kinase" evidence="6">
    <location>
        <begin position="61"/>
        <end position="329"/>
    </location>
</feature>
<feature type="compositionally biased region" description="Acidic residues" evidence="5">
    <location>
        <begin position="618"/>
        <end position="640"/>
    </location>
</feature>
<dbReference type="PANTHER" id="PTHR11909">
    <property type="entry name" value="CASEIN KINASE-RELATED"/>
    <property type="match status" value="1"/>
</dbReference>
<feature type="compositionally biased region" description="Basic residues" evidence="5">
    <location>
        <begin position="413"/>
        <end position="437"/>
    </location>
</feature>
<dbReference type="CDD" id="cd14016">
    <property type="entry name" value="STKc_CK1"/>
    <property type="match status" value="1"/>
</dbReference>
<dbReference type="FunFam" id="1.10.510.10:FF:000596">
    <property type="entry name" value="CK1 family protein kinase"/>
    <property type="match status" value="1"/>
</dbReference>